<dbReference type="RefSeq" id="WP_099721647.1">
    <property type="nucleotide sequence ID" value="NZ_CP018044.1"/>
</dbReference>
<organism evidence="1 2">
    <name type="scientific">Bifidobacterium choerinum</name>
    <dbReference type="NCBI Taxonomy" id="35760"/>
    <lineage>
        <taxon>Bacteria</taxon>
        <taxon>Bacillati</taxon>
        <taxon>Actinomycetota</taxon>
        <taxon>Actinomycetes</taxon>
        <taxon>Bifidobacteriales</taxon>
        <taxon>Bifidobacteriaceae</taxon>
        <taxon>Bifidobacterium</taxon>
    </lineage>
</organism>
<dbReference type="EMBL" id="CP018044">
    <property type="protein sequence ID" value="ATU21073.1"/>
    <property type="molecule type" value="Genomic_DNA"/>
</dbReference>
<dbReference type="Proteomes" id="UP000229907">
    <property type="component" value="Chromosome"/>
</dbReference>
<evidence type="ECO:0000313" key="2">
    <source>
        <dbReference type="Proteomes" id="UP000229907"/>
    </source>
</evidence>
<proteinExistence type="predicted"/>
<dbReference type="KEGG" id="bcho:BcFMB_09220"/>
<dbReference type="AlphaFoldDB" id="A0A2D3D7L8"/>
<protein>
    <recommendedName>
        <fullName evidence="3">Transposase</fullName>
    </recommendedName>
</protein>
<accession>A0A2D3D7L8</accession>
<reference evidence="1 2" key="1">
    <citation type="submission" date="2016-11" db="EMBL/GenBank/DDBJ databases">
        <title>complete genome sequence of Bifidobacterium choerinum strain FMB-1.</title>
        <authorList>
            <person name="Park C.-S."/>
            <person name="Jung D.-H."/>
            <person name="Choi D.-S."/>
        </authorList>
    </citation>
    <scope>NUCLEOTIDE SEQUENCE [LARGE SCALE GENOMIC DNA]</scope>
    <source>
        <strain evidence="1 2">FMB-1</strain>
    </source>
</reference>
<name>A0A2D3D7L8_9BIFI</name>
<gene>
    <name evidence="1" type="ORF">BcFMB_09220</name>
</gene>
<evidence type="ECO:0000313" key="1">
    <source>
        <dbReference type="EMBL" id="ATU21073.1"/>
    </source>
</evidence>
<evidence type="ECO:0008006" key="3">
    <source>
        <dbReference type="Google" id="ProtNLM"/>
    </source>
</evidence>
<sequence length="62" mass="6773">MIRKWAANGYRTAEIARLVKLPPQEVRDIIAAGHGVGNKAAKPEFLMPGEARDVPLFGEEDA</sequence>